<organism evidence="1 2">
    <name type="scientific">Populus trichocarpa</name>
    <name type="common">Western balsam poplar</name>
    <name type="synonym">Populus balsamifera subsp. trichocarpa</name>
    <dbReference type="NCBI Taxonomy" id="3694"/>
    <lineage>
        <taxon>Eukaryota</taxon>
        <taxon>Viridiplantae</taxon>
        <taxon>Streptophyta</taxon>
        <taxon>Embryophyta</taxon>
        <taxon>Tracheophyta</taxon>
        <taxon>Spermatophyta</taxon>
        <taxon>Magnoliopsida</taxon>
        <taxon>eudicotyledons</taxon>
        <taxon>Gunneridae</taxon>
        <taxon>Pentapetalae</taxon>
        <taxon>rosids</taxon>
        <taxon>fabids</taxon>
        <taxon>Malpighiales</taxon>
        <taxon>Salicaceae</taxon>
        <taxon>Saliceae</taxon>
        <taxon>Populus</taxon>
    </lineage>
</organism>
<reference evidence="1 2" key="1">
    <citation type="journal article" date="2006" name="Science">
        <title>The genome of black cottonwood, Populus trichocarpa (Torr. &amp; Gray).</title>
        <authorList>
            <person name="Tuskan G.A."/>
            <person name="Difazio S."/>
            <person name="Jansson S."/>
            <person name="Bohlmann J."/>
            <person name="Grigoriev I."/>
            <person name="Hellsten U."/>
            <person name="Putnam N."/>
            <person name="Ralph S."/>
            <person name="Rombauts S."/>
            <person name="Salamov A."/>
            <person name="Schein J."/>
            <person name="Sterck L."/>
            <person name="Aerts A."/>
            <person name="Bhalerao R.R."/>
            <person name="Bhalerao R.P."/>
            <person name="Blaudez D."/>
            <person name="Boerjan W."/>
            <person name="Brun A."/>
            <person name="Brunner A."/>
            <person name="Busov V."/>
            <person name="Campbell M."/>
            <person name="Carlson J."/>
            <person name="Chalot M."/>
            <person name="Chapman J."/>
            <person name="Chen G.L."/>
            <person name="Cooper D."/>
            <person name="Coutinho P.M."/>
            <person name="Couturier J."/>
            <person name="Covert S."/>
            <person name="Cronk Q."/>
            <person name="Cunningham R."/>
            <person name="Davis J."/>
            <person name="Degroeve S."/>
            <person name="Dejardin A."/>
            <person name="Depamphilis C."/>
            <person name="Detter J."/>
            <person name="Dirks B."/>
            <person name="Dubchak I."/>
            <person name="Duplessis S."/>
            <person name="Ehlting J."/>
            <person name="Ellis B."/>
            <person name="Gendler K."/>
            <person name="Goodstein D."/>
            <person name="Gribskov M."/>
            <person name="Grimwood J."/>
            <person name="Groover A."/>
            <person name="Gunter L."/>
            <person name="Hamberger B."/>
            <person name="Heinze B."/>
            <person name="Helariutta Y."/>
            <person name="Henrissat B."/>
            <person name="Holligan D."/>
            <person name="Holt R."/>
            <person name="Huang W."/>
            <person name="Islam-Faridi N."/>
            <person name="Jones S."/>
            <person name="Jones-Rhoades M."/>
            <person name="Jorgensen R."/>
            <person name="Joshi C."/>
            <person name="Kangasjarvi J."/>
            <person name="Karlsson J."/>
            <person name="Kelleher C."/>
            <person name="Kirkpatrick R."/>
            <person name="Kirst M."/>
            <person name="Kohler A."/>
            <person name="Kalluri U."/>
            <person name="Larimer F."/>
            <person name="Leebens-Mack J."/>
            <person name="Leple J.C."/>
            <person name="Locascio P."/>
            <person name="Lou Y."/>
            <person name="Lucas S."/>
            <person name="Martin F."/>
            <person name="Montanini B."/>
            <person name="Napoli C."/>
            <person name="Nelson D.R."/>
            <person name="Nelson C."/>
            <person name="Nieminen K."/>
            <person name="Nilsson O."/>
            <person name="Pereda V."/>
            <person name="Peter G."/>
            <person name="Philippe R."/>
            <person name="Pilate G."/>
            <person name="Poliakov A."/>
            <person name="Razumovskaya J."/>
            <person name="Richardson P."/>
            <person name="Rinaldi C."/>
            <person name="Ritland K."/>
            <person name="Rouze P."/>
            <person name="Ryaboy D."/>
            <person name="Schmutz J."/>
            <person name="Schrader J."/>
            <person name="Segerman B."/>
            <person name="Shin H."/>
            <person name="Siddiqui A."/>
            <person name="Sterky F."/>
            <person name="Terry A."/>
            <person name="Tsai C.J."/>
            <person name="Uberbacher E."/>
            <person name="Unneberg P."/>
            <person name="Vahala J."/>
            <person name="Wall K."/>
            <person name="Wessler S."/>
            <person name="Yang G."/>
            <person name="Yin T."/>
            <person name="Douglas C."/>
            <person name="Marra M."/>
            <person name="Sandberg G."/>
            <person name="Van de Peer Y."/>
            <person name="Rokhsar D."/>
        </authorList>
    </citation>
    <scope>NUCLEOTIDE SEQUENCE [LARGE SCALE GENOMIC DNA]</scope>
    <source>
        <strain evidence="2">cv. Nisqually</strain>
    </source>
</reference>
<evidence type="ECO:0000313" key="1">
    <source>
        <dbReference type="EMBL" id="KAI9391288.1"/>
    </source>
</evidence>
<sequence length="113" mass="13303">MKNLAKLKFLALDIMSKNYLSWVLDAKIHMDAMCLGDTIKDGNEASSQNKANAMIFLCHHLHEELKFKWQNLKERYDHQMIIILPKAHYDLHLQLQDFKLVSDYNFSMFNISS</sequence>
<dbReference type="EMBL" id="CM009296">
    <property type="protein sequence ID" value="KAI9391288.1"/>
    <property type="molecule type" value="Genomic_DNA"/>
</dbReference>
<proteinExistence type="predicted"/>
<protein>
    <submittedName>
        <fullName evidence="1">Uncharacterized protein</fullName>
    </submittedName>
</protein>
<feature type="non-terminal residue" evidence="1">
    <location>
        <position position="113"/>
    </location>
</feature>
<gene>
    <name evidence="1" type="ORF">POPTR_007G065150v4</name>
</gene>
<dbReference type="Proteomes" id="UP000006729">
    <property type="component" value="Chromosome 7"/>
</dbReference>
<accession>A0ACC0SPY8</accession>
<keyword evidence="2" id="KW-1185">Reference proteome</keyword>
<name>A0ACC0SPY8_POPTR</name>
<comment type="caution">
    <text evidence="1">The sequence shown here is derived from an EMBL/GenBank/DDBJ whole genome shotgun (WGS) entry which is preliminary data.</text>
</comment>
<evidence type="ECO:0000313" key="2">
    <source>
        <dbReference type="Proteomes" id="UP000006729"/>
    </source>
</evidence>